<keyword evidence="1" id="KW-0732">Signal</keyword>
<gene>
    <name evidence="2" type="ORF">EV186_101856</name>
</gene>
<protein>
    <recommendedName>
        <fullName evidence="4">Mce-associated membrane protein</fullName>
    </recommendedName>
</protein>
<evidence type="ECO:0008006" key="4">
    <source>
        <dbReference type="Google" id="ProtNLM"/>
    </source>
</evidence>
<feature type="signal peptide" evidence="1">
    <location>
        <begin position="1"/>
        <end position="19"/>
    </location>
</feature>
<dbReference type="Proteomes" id="UP000295444">
    <property type="component" value="Unassembled WGS sequence"/>
</dbReference>
<evidence type="ECO:0000313" key="2">
    <source>
        <dbReference type="EMBL" id="TDQ04895.1"/>
    </source>
</evidence>
<evidence type="ECO:0000256" key="1">
    <source>
        <dbReference type="SAM" id="SignalP"/>
    </source>
</evidence>
<organism evidence="2 3">
    <name type="scientific">Labedaea rhizosphaerae</name>
    <dbReference type="NCBI Taxonomy" id="598644"/>
    <lineage>
        <taxon>Bacteria</taxon>
        <taxon>Bacillati</taxon>
        <taxon>Actinomycetota</taxon>
        <taxon>Actinomycetes</taxon>
        <taxon>Pseudonocardiales</taxon>
        <taxon>Pseudonocardiaceae</taxon>
        <taxon>Labedaea</taxon>
    </lineage>
</organism>
<comment type="caution">
    <text evidence="2">The sequence shown here is derived from an EMBL/GenBank/DDBJ whole genome shotgun (WGS) entry which is preliminary data.</text>
</comment>
<dbReference type="EMBL" id="SNXZ01000001">
    <property type="protein sequence ID" value="TDQ04895.1"/>
    <property type="molecule type" value="Genomic_DNA"/>
</dbReference>
<evidence type="ECO:0000313" key="3">
    <source>
        <dbReference type="Proteomes" id="UP000295444"/>
    </source>
</evidence>
<reference evidence="2 3" key="1">
    <citation type="submission" date="2019-03" db="EMBL/GenBank/DDBJ databases">
        <title>Genomic Encyclopedia of Type Strains, Phase IV (KMG-IV): sequencing the most valuable type-strain genomes for metagenomic binning, comparative biology and taxonomic classification.</title>
        <authorList>
            <person name="Goeker M."/>
        </authorList>
    </citation>
    <scope>NUCLEOTIDE SEQUENCE [LARGE SCALE GENOMIC DNA]</scope>
    <source>
        <strain evidence="2 3">DSM 45361</strain>
    </source>
</reference>
<dbReference type="RefSeq" id="WP_133847733.1">
    <property type="nucleotide sequence ID" value="NZ_SNXZ01000001.1"/>
</dbReference>
<sequence length="158" mass="16793">MVLRTALLVAVLLAGGAAAPEPDVNGPANQAFVDPVATKELTGQVKAELEAVLSYTWSDPDSWRRAVQTYTTGNAKRQLQGRLDTTLPAITQQQATAATTVVALGVRDQRADHAELLAFLNTNATTQGRSTAITPSSIVVSAQRGAQGWQLSDLQVRR</sequence>
<feature type="chain" id="PRO_5020654745" description="Mce-associated membrane protein" evidence="1">
    <location>
        <begin position="20"/>
        <end position="158"/>
    </location>
</feature>
<accession>A0A4V3D095</accession>
<proteinExistence type="predicted"/>
<name>A0A4V3D095_LABRH</name>
<keyword evidence="3" id="KW-1185">Reference proteome</keyword>
<dbReference type="AlphaFoldDB" id="A0A4V3D095"/>